<feature type="transmembrane region" description="Helical" evidence="1">
    <location>
        <begin position="544"/>
        <end position="561"/>
    </location>
</feature>
<dbReference type="PANTHER" id="PTHR11161:SF22">
    <property type="entry name" value="ACYLTRANSFERASE 3 DOMAIN-CONTAINING PROTEIN-RELATED"/>
    <property type="match status" value="1"/>
</dbReference>
<accession>A0ABM3VMT0</accession>
<evidence type="ECO:0000313" key="3">
    <source>
        <dbReference type="Proteomes" id="UP001652621"/>
    </source>
</evidence>
<proteinExistence type="predicted"/>
<name>A0ABM3VMT0_MUSDO</name>
<evidence type="ECO:0000313" key="4">
    <source>
        <dbReference type="RefSeq" id="XP_058987102.1"/>
    </source>
</evidence>
<feature type="domain" description="Acyltransferase 3" evidence="2">
    <location>
        <begin position="271"/>
        <end position="666"/>
    </location>
</feature>
<feature type="transmembrane region" description="Helical" evidence="1">
    <location>
        <begin position="310"/>
        <end position="335"/>
    </location>
</feature>
<dbReference type="InterPro" id="IPR002656">
    <property type="entry name" value="Acyl_transf_3_dom"/>
</dbReference>
<evidence type="ECO:0000256" key="1">
    <source>
        <dbReference type="SAM" id="Phobius"/>
    </source>
</evidence>
<keyword evidence="3" id="KW-1185">Reference proteome</keyword>
<feature type="transmembrane region" description="Helical" evidence="1">
    <location>
        <begin position="457"/>
        <end position="475"/>
    </location>
</feature>
<keyword evidence="1" id="KW-0472">Membrane</keyword>
<feature type="transmembrane region" description="Helical" evidence="1">
    <location>
        <begin position="356"/>
        <end position="377"/>
    </location>
</feature>
<feature type="transmembrane region" description="Helical" evidence="1">
    <location>
        <begin position="202"/>
        <end position="219"/>
    </location>
</feature>
<dbReference type="Pfam" id="PF01757">
    <property type="entry name" value="Acyl_transf_3"/>
    <property type="match status" value="1"/>
</dbReference>
<sequence length="702" mass="82410">MFVSGTLKCTYALCASYFKIVFIIVLSTKQVRAKVQYSRHELPPLYTFDNYDVCLNNGNSKFDSTYCMVYAEVQADNSSELWHKIVTHKEHKFHYHHDRLYFGVCLEKCRGYLESLEHGNNTYNNAGEGLNEEITQFIEYIHKRPLDIEMRHRYGMAIQNCLNDEFERKYDLQLKTFVEYCEGPAKDTVAEKDPAEIILYKFLKMVLLLVVLSTIYDFVLRSDQTEENQTNDFYKSNLEQPMSRLLTSFSICRNYYRLIQPYRGETGNDFSYLDGFRSVCTFMVLHGHTFYLQFQHIRNPEYFESFGKTWHGLLVLNSTTVIEIFMVMSGLLLYVKFTEGGYVTPQTSWKKCLQTYLFIVISRLMRFLPSVALVVWVNATIFGNFNDGPFWRHVSEPGRIFSRENWWKNVFMINNFSQKYTVSSHTWYLAADFQLFVFYTFVLIFISKYPQFKKRILYTLAILSVAIPTLIGYILKLESAFIIKPESYRYQFFIDCDVFYYLYTPSFTNLGGYLFGIWCGDLYLSQLRKEEVRRKVRGVLKYELGAWLAFPIAACICFAGSKAIFQEPSIWTALYSGLYRNLWIVFVCGFPLLGMACQGGMMAYDFCRLPIFRVLARLSFQMYLWHVMILQLMNGYQREPYFMNTWYYNAQGTITIIFSLVVAFFACLFIEYPFAQFFDALQSRGGKSKASVPKLSKEAKVQ</sequence>
<feature type="transmembrane region" description="Helical" evidence="1">
    <location>
        <begin position="426"/>
        <end position="445"/>
    </location>
</feature>
<evidence type="ECO:0000259" key="2">
    <source>
        <dbReference type="Pfam" id="PF01757"/>
    </source>
</evidence>
<gene>
    <name evidence="4" type="primary">LOC101900926</name>
</gene>
<feature type="transmembrane region" description="Helical" evidence="1">
    <location>
        <begin position="614"/>
        <end position="633"/>
    </location>
</feature>
<feature type="transmembrane region" description="Helical" evidence="1">
    <location>
        <begin position="498"/>
        <end position="524"/>
    </location>
</feature>
<keyword evidence="1" id="KW-0812">Transmembrane</keyword>
<feature type="transmembrane region" description="Helical" evidence="1">
    <location>
        <begin position="653"/>
        <end position="674"/>
    </location>
</feature>
<dbReference type="PANTHER" id="PTHR11161">
    <property type="entry name" value="O-ACYLTRANSFERASE"/>
    <property type="match status" value="1"/>
</dbReference>
<feature type="transmembrane region" description="Helical" evidence="1">
    <location>
        <begin position="581"/>
        <end position="602"/>
    </location>
</feature>
<reference evidence="4" key="1">
    <citation type="submission" date="2025-08" db="UniProtKB">
        <authorList>
            <consortium name="RefSeq"/>
        </authorList>
    </citation>
    <scope>IDENTIFICATION</scope>
    <source>
        <strain evidence="4">Aabys</strain>
        <tissue evidence="4">Whole body</tissue>
    </source>
</reference>
<dbReference type="GeneID" id="101900926"/>
<dbReference type="InterPro" id="IPR052728">
    <property type="entry name" value="O2_lipid_transport_reg"/>
</dbReference>
<dbReference type="RefSeq" id="XP_058987102.1">
    <property type="nucleotide sequence ID" value="XM_059131119.1"/>
</dbReference>
<protein>
    <submittedName>
        <fullName evidence="4">O-acyltransferase like protein isoform X1</fullName>
    </submittedName>
</protein>
<organism evidence="3 4">
    <name type="scientific">Musca domestica</name>
    <name type="common">House fly</name>
    <dbReference type="NCBI Taxonomy" id="7370"/>
    <lineage>
        <taxon>Eukaryota</taxon>
        <taxon>Metazoa</taxon>
        <taxon>Ecdysozoa</taxon>
        <taxon>Arthropoda</taxon>
        <taxon>Hexapoda</taxon>
        <taxon>Insecta</taxon>
        <taxon>Pterygota</taxon>
        <taxon>Neoptera</taxon>
        <taxon>Endopterygota</taxon>
        <taxon>Diptera</taxon>
        <taxon>Brachycera</taxon>
        <taxon>Muscomorpha</taxon>
        <taxon>Muscoidea</taxon>
        <taxon>Muscidae</taxon>
        <taxon>Musca</taxon>
    </lineage>
</organism>
<dbReference type="Proteomes" id="UP001652621">
    <property type="component" value="Unplaced"/>
</dbReference>
<keyword evidence="1" id="KW-1133">Transmembrane helix</keyword>